<name>A0ACC2JN26_9PEZI</name>
<dbReference type="EMBL" id="JAPUUL010000954">
    <property type="protein sequence ID" value="KAJ8128804.1"/>
    <property type="molecule type" value="Genomic_DNA"/>
</dbReference>
<protein>
    <submittedName>
        <fullName evidence="1">Uncharacterized protein</fullName>
    </submittedName>
</protein>
<dbReference type="Proteomes" id="UP001153332">
    <property type="component" value="Unassembled WGS sequence"/>
</dbReference>
<evidence type="ECO:0000313" key="1">
    <source>
        <dbReference type="EMBL" id="KAJ8128804.1"/>
    </source>
</evidence>
<accession>A0ACC2JN26</accession>
<evidence type="ECO:0000313" key="2">
    <source>
        <dbReference type="Proteomes" id="UP001153332"/>
    </source>
</evidence>
<keyword evidence="2" id="KW-1185">Reference proteome</keyword>
<organism evidence="1 2">
    <name type="scientific">Lasiodiplodia mahajangana</name>
    <dbReference type="NCBI Taxonomy" id="1108764"/>
    <lineage>
        <taxon>Eukaryota</taxon>
        <taxon>Fungi</taxon>
        <taxon>Dikarya</taxon>
        <taxon>Ascomycota</taxon>
        <taxon>Pezizomycotina</taxon>
        <taxon>Dothideomycetes</taxon>
        <taxon>Dothideomycetes incertae sedis</taxon>
        <taxon>Botryosphaeriales</taxon>
        <taxon>Botryosphaeriaceae</taxon>
        <taxon>Lasiodiplodia</taxon>
    </lineage>
</organism>
<gene>
    <name evidence="1" type="ORF">O1611_g4828</name>
</gene>
<proteinExistence type="predicted"/>
<reference evidence="1" key="1">
    <citation type="submission" date="2022-12" db="EMBL/GenBank/DDBJ databases">
        <title>Genome Sequence of Lasiodiplodia mahajangana.</title>
        <authorList>
            <person name="Buettner E."/>
        </authorList>
    </citation>
    <scope>NUCLEOTIDE SEQUENCE</scope>
    <source>
        <strain evidence="1">VT137</strain>
    </source>
</reference>
<comment type="caution">
    <text evidence="1">The sequence shown here is derived from an EMBL/GenBank/DDBJ whole genome shotgun (WGS) entry which is preliminary data.</text>
</comment>
<sequence>MLHSNTTKGNTSLVGWVNSSTDRGTIDLLWSCGFAVVLCIWVATHANVGSPNDKWYHRIIDKFHLSMICLLGPECIFAIAVGQLSSARRCVKLFERDKELCQGTKWTYRHAFFVNMGGIFLTSPDFPDGFPINGEELHYLIKHGHVEFPDMESMSIDERNRTDTLSRLLTIWQVSWFSIVEFQRVHIGLPMTTLELTALSFVFVMVGTSICWFRKPSINRPRSIPTKSEKRVNDIRAEAQQTAIIWNWNRWKETQLGTRPQGVHPEVQVVTGTRRQSGVRRHLYKAKLWISSWRNVTVNQNPEFTVRLRIMGPASLLCGLYMVARAYFYVEDLVSLRTQPTGVYQTVNRFVPFLGS</sequence>